<feature type="compositionally biased region" description="Polar residues" evidence="1">
    <location>
        <begin position="72"/>
        <end position="84"/>
    </location>
</feature>
<dbReference type="PANTHER" id="PTHR28093">
    <property type="entry name" value="MORPHOGENESIS-RELATED PROTEIN MSB1"/>
    <property type="match status" value="1"/>
</dbReference>
<sequence length="936" mass="100877">MAAVAPSTSILAVGQGAPSRKHSASSSQPSTTERMTARKLFGRPRKAVPSTSELSSDVDSNGHTNGGYASSPFHSNYASTNAPSHQDDADDKIFSSRDTNLSTSALSSVSTASRTSRFFRRFGRQKPPPVPSLPPALVLDLDAGTAVPRSSHAAAVGTASAGRSNHIMTGSSQPPTAAAAIIAQSNAAYAVAETIPKPKGIQRKKMLEAITNARINVGQARDLVRMCGLQIRERGLDTSGLFRPFRIAESSDHVYHMIQLFLLSIDISTYIAVFPILPENALDRFGRNNTSTSHGNANANGDRGQDAKTKVAHEELDKELRYAAPHDIVSVMKWGLRHMRLRTTDFNSKDADEWYDVFVAAERESDYHARAIADLLHPKLPQATAELLSEVLDLMASVAAHSSSNHMPASALCKVLGFWLFGRIGVAHPPPTVDELIEAVNKASAMAEHLLLAHIRSQAAVTFSMPLRLTELVQRYPYIKPGAETPSLPPAFASRTVPTLRIDLRSENLVVSQAKPRSPSSTLADALDASASHSITGGHGEMWAAVMMQLDHLGSSDGATSKGHELLIDEHVRILRQVDQELFGANEESDATQQQQQQQQNGTSSFTSASSSAEVKANRRRSQSLSDLRSNFVVPNTARHPLAPLPESNSNGTNTPRGTPRRKPVPLLDAALLAEAEALEVVTDAAPVQPQSQLHSQPQPQPQPQKHQDLFSGGLEPSASWRSFSEEGFGGMSTASSDLSLSEFDLKPVQTLPSRRSNRSLYRVRSSTSNSSRRRTTPLSAAPTTSSVDGPAKPTHTVTAATFPTIDPSLAILWQDTLLDASPCARLPPLLLVQLNSRTASAINVDSQQGEMEMIPRYPSDTPWLLVVETIIPPRPPTPPMPQGGRGGEDAERTSLFAPSMKSVRMRLRRVSTVIGNGVGMRRKVSAGDQGGNVER</sequence>
<feature type="compositionally biased region" description="Polar residues" evidence="1">
    <location>
        <begin position="647"/>
        <end position="657"/>
    </location>
</feature>
<dbReference type="InterPro" id="IPR008936">
    <property type="entry name" value="Rho_GTPase_activation_prot"/>
</dbReference>
<feature type="compositionally biased region" description="Low complexity" evidence="1">
    <location>
        <begin position="593"/>
        <end position="613"/>
    </location>
</feature>
<name>A0A5C3EK76_9BASI</name>
<feature type="region of interest" description="Disordered" evidence="1">
    <location>
        <begin position="1"/>
        <end position="95"/>
    </location>
</feature>
<protein>
    <recommendedName>
        <fullName evidence="2">Rho-GAP domain-containing protein</fullName>
    </recommendedName>
</protein>
<accession>A0A5C3EK76</accession>
<feature type="compositionally biased region" description="Polar residues" evidence="1">
    <location>
        <begin position="1"/>
        <end position="10"/>
    </location>
</feature>
<dbReference type="AlphaFoldDB" id="A0A5C3EK76"/>
<feature type="region of interest" description="Disordered" evidence="1">
    <location>
        <begin position="288"/>
        <end position="307"/>
    </location>
</feature>
<organism evidence="3 4">
    <name type="scientific">Ustilago trichophora</name>
    <dbReference type="NCBI Taxonomy" id="86804"/>
    <lineage>
        <taxon>Eukaryota</taxon>
        <taxon>Fungi</taxon>
        <taxon>Dikarya</taxon>
        <taxon>Basidiomycota</taxon>
        <taxon>Ustilaginomycotina</taxon>
        <taxon>Ustilaginomycetes</taxon>
        <taxon>Ustilaginales</taxon>
        <taxon>Ustilaginaceae</taxon>
        <taxon>Ustilago</taxon>
    </lineage>
</organism>
<reference evidence="3 4" key="1">
    <citation type="submission" date="2018-03" db="EMBL/GenBank/DDBJ databases">
        <authorList>
            <person name="Guldener U."/>
        </authorList>
    </citation>
    <scope>NUCLEOTIDE SEQUENCE [LARGE SCALE GENOMIC DNA]</scope>
    <source>
        <strain evidence="3 4">NBRC100155</strain>
    </source>
</reference>
<feature type="region of interest" description="Disordered" evidence="1">
    <location>
        <begin position="687"/>
        <end position="717"/>
    </location>
</feature>
<dbReference type="OrthoDB" id="3362494at2759"/>
<feature type="region of interest" description="Disordered" evidence="1">
    <location>
        <begin position="585"/>
        <end position="664"/>
    </location>
</feature>
<gene>
    <name evidence="3" type="ORF">UTRI_06390</name>
</gene>
<dbReference type="PANTHER" id="PTHR28093:SF1">
    <property type="entry name" value="MORPHOGENESIS-RELATED PROTEIN MSB1"/>
    <property type="match status" value="1"/>
</dbReference>
<evidence type="ECO:0000259" key="2">
    <source>
        <dbReference type="PROSITE" id="PS50238"/>
    </source>
</evidence>
<feature type="compositionally biased region" description="Basic and acidic residues" evidence="1">
    <location>
        <begin position="85"/>
        <end position="95"/>
    </location>
</feature>
<dbReference type="InterPro" id="IPR037508">
    <property type="entry name" value="Msb1/Mug8"/>
</dbReference>
<feature type="compositionally biased region" description="Polar residues" evidence="1">
    <location>
        <begin position="24"/>
        <end position="34"/>
    </location>
</feature>
<dbReference type="Proteomes" id="UP000324022">
    <property type="component" value="Unassembled WGS sequence"/>
</dbReference>
<dbReference type="EMBL" id="OOIN01000033">
    <property type="protein sequence ID" value="SPO30460.1"/>
    <property type="molecule type" value="Genomic_DNA"/>
</dbReference>
<feature type="compositionally biased region" description="Low complexity" evidence="1">
    <location>
        <begin position="763"/>
        <end position="787"/>
    </location>
</feature>
<keyword evidence="4" id="KW-1185">Reference proteome</keyword>
<evidence type="ECO:0000313" key="3">
    <source>
        <dbReference type="EMBL" id="SPO30460.1"/>
    </source>
</evidence>
<dbReference type="PROSITE" id="PS50238">
    <property type="entry name" value="RHOGAP"/>
    <property type="match status" value="1"/>
</dbReference>
<feature type="compositionally biased region" description="Polar residues" evidence="1">
    <location>
        <begin position="288"/>
        <end position="299"/>
    </location>
</feature>
<dbReference type="InterPro" id="IPR000198">
    <property type="entry name" value="RhoGAP_dom"/>
</dbReference>
<evidence type="ECO:0000313" key="4">
    <source>
        <dbReference type="Proteomes" id="UP000324022"/>
    </source>
</evidence>
<feature type="compositionally biased region" description="Low complexity" evidence="1">
    <location>
        <begin position="687"/>
        <end position="698"/>
    </location>
</feature>
<feature type="region of interest" description="Disordered" evidence="1">
    <location>
        <begin position="750"/>
        <end position="796"/>
    </location>
</feature>
<dbReference type="Gene3D" id="1.10.555.10">
    <property type="entry name" value="Rho GTPase activation protein"/>
    <property type="match status" value="1"/>
</dbReference>
<dbReference type="GO" id="GO:0007165">
    <property type="term" value="P:signal transduction"/>
    <property type="evidence" value="ECO:0007669"/>
    <property type="project" value="InterPro"/>
</dbReference>
<feature type="compositionally biased region" description="Polar residues" evidence="1">
    <location>
        <begin position="49"/>
        <end position="63"/>
    </location>
</feature>
<dbReference type="SUPFAM" id="SSF48350">
    <property type="entry name" value="GTPase activation domain, GAP"/>
    <property type="match status" value="1"/>
</dbReference>
<feature type="domain" description="Rho-GAP" evidence="2">
    <location>
        <begin position="265"/>
        <end position="458"/>
    </location>
</feature>
<dbReference type="InterPro" id="IPR012965">
    <property type="entry name" value="Msb1/Mug8_dom"/>
</dbReference>
<dbReference type="Pfam" id="PF08101">
    <property type="entry name" value="Msb1-Mug8_dom"/>
    <property type="match status" value="1"/>
</dbReference>
<evidence type="ECO:0000256" key="1">
    <source>
        <dbReference type="SAM" id="MobiDB-lite"/>
    </source>
</evidence>
<dbReference type="SMART" id="SM00324">
    <property type="entry name" value="RhoGAP"/>
    <property type="match status" value="1"/>
</dbReference>
<proteinExistence type="predicted"/>